<name>A0ABY8KF85_9ACTN</name>
<gene>
    <name evidence="1" type="ORF">PYS65_34255</name>
</gene>
<evidence type="ECO:0008006" key="3">
    <source>
        <dbReference type="Google" id="ProtNLM"/>
    </source>
</evidence>
<protein>
    <recommendedName>
        <fullName evidence="3">GIY-YIG nuclease family protein</fullName>
    </recommendedName>
</protein>
<organism evidence="1 2">
    <name type="scientific">Streptomyces cathayae</name>
    <dbReference type="NCBI Taxonomy" id="3031124"/>
    <lineage>
        <taxon>Bacteria</taxon>
        <taxon>Bacillati</taxon>
        <taxon>Actinomycetota</taxon>
        <taxon>Actinomycetes</taxon>
        <taxon>Kitasatosporales</taxon>
        <taxon>Streptomycetaceae</taxon>
        <taxon>Streptomyces</taxon>
    </lineage>
</organism>
<evidence type="ECO:0000313" key="1">
    <source>
        <dbReference type="EMBL" id="WGD45158.1"/>
    </source>
</evidence>
<dbReference type="RefSeq" id="WP_279338209.1">
    <property type="nucleotide sequence ID" value="NZ_CP121683.1"/>
</dbReference>
<dbReference type="EMBL" id="CP121683">
    <property type="protein sequence ID" value="WGD45158.1"/>
    <property type="molecule type" value="Genomic_DNA"/>
</dbReference>
<dbReference type="Proteomes" id="UP001216440">
    <property type="component" value="Plasmid punmamed2"/>
</dbReference>
<keyword evidence="1" id="KW-0614">Plasmid</keyword>
<keyword evidence="2" id="KW-1185">Reference proteome</keyword>
<evidence type="ECO:0000313" key="2">
    <source>
        <dbReference type="Proteomes" id="UP001216440"/>
    </source>
</evidence>
<geneLocation type="plasmid" evidence="1 2">
    <name>punmamed2</name>
</geneLocation>
<proteinExistence type="predicted"/>
<sequence>MVALVSGRPVDPEEARQLMLRNGCRPKTAFTTAKEPWPCICERCGADIDPTYDSIASKARKHGDSPRGCRDCADRARAEKHRLDEAELAKTIAKANIKPLEPYINNRTRMESICLNKGCPRQGKPIKVLVKAVRRGAMACKYCAQRAIDPDAAVAIMRDQGLVEPTTAYERVDEPWPGICQRCRCAVKPRLHDVMRGQGACIHCAPNAPLTKEQAWDRAMSYRFRPHDPDAFESTNIPWAGTCMDCSGPVNPCLGNLYRGQGACNSRSCKLTGFKDSEPGLVYLVQRVADPAMAKIGICEDSARNTRLKVHMRNGWEVVYTRSFTVGLHARLVEKTIKRLWFTERGWSNGVARGEAWSDGYTETVLLDDPVRGEKWALLTLLALWTDVMVEAERLGFDLDEQRAEASEG</sequence>
<reference evidence="1 2" key="1">
    <citation type="submission" date="2023-03" db="EMBL/GenBank/DDBJ databases">
        <authorList>
            <person name="Mo P."/>
        </authorList>
    </citation>
    <scope>NUCLEOTIDE SEQUENCE [LARGE SCALE GENOMIC DNA]</scope>
    <source>
        <strain evidence="1 2">HUAS 5</strain>
        <plasmid evidence="1 2">punmamed2</plasmid>
    </source>
</reference>
<accession>A0ABY8KF85</accession>